<keyword evidence="3" id="KW-1185">Reference proteome</keyword>
<evidence type="ECO:0000256" key="1">
    <source>
        <dbReference type="SAM" id="MobiDB-lite"/>
    </source>
</evidence>
<dbReference type="AlphaFoldDB" id="A0AAN8X0X4"/>
<evidence type="ECO:0000313" key="2">
    <source>
        <dbReference type="EMBL" id="KAK7074111.1"/>
    </source>
</evidence>
<sequence>MSALAESSYKLPEQDLMSYYTVVPEMSHKDSELQVLITNGSFTWGEVSPKKRLQTIMPVTKYQEDSPTGSHTSLITDSQNDNNFEEEVVLPTIRNINMQISKVN</sequence>
<feature type="compositionally biased region" description="Polar residues" evidence="1">
    <location>
        <begin position="65"/>
        <end position="80"/>
    </location>
</feature>
<dbReference type="Proteomes" id="UP001381693">
    <property type="component" value="Unassembled WGS sequence"/>
</dbReference>
<gene>
    <name evidence="2" type="ORF">SK128_012614</name>
</gene>
<feature type="region of interest" description="Disordered" evidence="1">
    <location>
        <begin position="61"/>
        <end position="80"/>
    </location>
</feature>
<accession>A0AAN8X0X4</accession>
<proteinExistence type="predicted"/>
<organism evidence="2 3">
    <name type="scientific">Halocaridina rubra</name>
    <name type="common">Hawaiian red shrimp</name>
    <dbReference type="NCBI Taxonomy" id="373956"/>
    <lineage>
        <taxon>Eukaryota</taxon>
        <taxon>Metazoa</taxon>
        <taxon>Ecdysozoa</taxon>
        <taxon>Arthropoda</taxon>
        <taxon>Crustacea</taxon>
        <taxon>Multicrustacea</taxon>
        <taxon>Malacostraca</taxon>
        <taxon>Eumalacostraca</taxon>
        <taxon>Eucarida</taxon>
        <taxon>Decapoda</taxon>
        <taxon>Pleocyemata</taxon>
        <taxon>Caridea</taxon>
        <taxon>Atyoidea</taxon>
        <taxon>Atyidae</taxon>
        <taxon>Halocaridina</taxon>
    </lineage>
</organism>
<protein>
    <submittedName>
        <fullName evidence="2">Uncharacterized protein</fullName>
    </submittedName>
</protein>
<dbReference type="EMBL" id="JAXCGZ010011804">
    <property type="protein sequence ID" value="KAK7074111.1"/>
    <property type="molecule type" value="Genomic_DNA"/>
</dbReference>
<reference evidence="2 3" key="1">
    <citation type="submission" date="2023-11" db="EMBL/GenBank/DDBJ databases">
        <title>Halocaridina rubra genome assembly.</title>
        <authorList>
            <person name="Smith C."/>
        </authorList>
    </citation>
    <scope>NUCLEOTIDE SEQUENCE [LARGE SCALE GENOMIC DNA]</scope>
    <source>
        <strain evidence="2">EP-1</strain>
        <tissue evidence="2">Whole</tissue>
    </source>
</reference>
<name>A0AAN8X0X4_HALRR</name>
<evidence type="ECO:0000313" key="3">
    <source>
        <dbReference type="Proteomes" id="UP001381693"/>
    </source>
</evidence>
<comment type="caution">
    <text evidence="2">The sequence shown here is derived from an EMBL/GenBank/DDBJ whole genome shotgun (WGS) entry which is preliminary data.</text>
</comment>